<feature type="domain" description="DUF8163" evidence="2">
    <location>
        <begin position="11"/>
        <end position="154"/>
    </location>
</feature>
<dbReference type="AlphaFoldDB" id="M0A2R3"/>
<evidence type="ECO:0000313" key="3">
    <source>
        <dbReference type="EMBL" id="ELY93040.1"/>
    </source>
</evidence>
<evidence type="ECO:0000313" key="4">
    <source>
        <dbReference type="Proteomes" id="UP000011693"/>
    </source>
</evidence>
<protein>
    <recommendedName>
        <fullName evidence="2">DUF8163 domain-containing protein</fullName>
    </recommendedName>
</protein>
<gene>
    <name evidence="3" type="ORF">C482_20236</name>
</gene>
<keyword evidence="1" id="KW-0472">Membrane</keyword>
<keyword evidence="1" id="KW-0812">Transmembrane</keyword>
<evidence type="ECO:0000256" key="1">
    <source>
        <dbReference type="SAM" id="Phobius"/>
    </source>
</evidence>
<sequence>MNTQPTTASLPARDVSSAIAVLVCAGLLTLAVGPLSLLIVLITTGMWYALGTPYAIATGFVVLAALVPAVDTVMAVGIMLAFLPVTLLPTLRRIWGRFESAVLLASTGVFGSLTWLVAQTQPVWLTAGTLGFCVALGAYTMHRYERVQLGLVPEPNVSATED</sequence>
<keyword evidence="1" id="KW-1133">Transmembrane helix</keyword>
<evidence type="ECO:0000259" key="2">
    <source>
        <dbReference type="Pfam" id="PF26496"/>
    </source>
</evidence>
<feature type="transmembrane region" description="Helical" evidence="1">
    <location>
        <begin position="47"/>
        <end position="67"/>
    </location>
</feature>
<organism evidence="3 4">
    <name type="scientific">Natrialba chahannaoensis JCM 10990</name>
    <dbReference type="NCBI Taxonomy" id="1227492"/>
    <lineage>
        <taxon>Archaea</taxon>
        <taxon>Methanobacteriati</taxon>
        <taxon>Methanobacteriota</taxon>
        <taxon>Stenosarchaea group</taxon>
        <taxon>Halobacteria</taxon>
        <taxon>Halobacteriales</taxon>
        <taxon>Natrialbaceae</taxon>
        <taxon>Natrialba</taxon>
    </lineage>
</organism>
<comment type="caution">
    <text evidence="3">The sequence shown here is derived from an EMBL/GenBank/DDBJ whole genome shotgun (WGS) entry which is preliminary data.</text>
</comment>
<dbReference type="Pfam" id="PF26496">
    <property type="entry name" value="DUF8163"/>
    <property type="match status" value="1"/>
</dbReference>
<reference evidence="3 4" key="1">
    <citation type="journal article" date="2014" name="PLoS Genet.">
        <title>Phylogenetically driven sequencing of extremely halophilic archaea reveals strategies for static and dynamic osmo-response.</title>
        <authorList>
            <person name="Becker E.A."/>
            <person name="Seitzer P.M."/>
            <person name="Tritt A."/>
            <person name="Larsen D."/>
            <person name="Krusor M."/>
            <person name="Yao A.I."/>
            <person name="Wu D."/>
            <person name="Madern D."/>
            <person name="Eisen J.A."/>
            <person name="Darling A.E."/>
            <person name="Facciotti M.T."/>
        </authorList>
    </citation>
    <scope>NUCLEOTIDE SEQUENCE [LARGE SCALE GENOMIC DNA]</scope>
    <source>
        <strain evidence="3 4">JCM 10990</strain>
    </source>
</reference>
<dbReference type="OrthoDB" id="188294at2157"/>
<proteinExistence type="predicted"/>
<keyword evidence="4" id="KW-1185">Reference proteome</keyword>
<name>M0A2R3_9EURY</name>
<dbReference type="STRING" id="1227492.C482_20236"/>
<dbReference type="RefSeq" id="WP_006169584.1">
    <property type="nucleotide sequence ID" value="NZ_AOIN01000100.1"/>
</dbReference>
<accession>M0A2R3</accession>
<feature type="transmembrane region" description="Helical" evidence="1">
    <location>
        <begin position="73"/>
        <end position="91"/>
    </location>
</feature>
<dbReference type="Proteomes" id="UP000011693">
    <property type="component" value="Unassembled WGS sequence"/>
</dbReference>
<dbReference type="EMBL" id="AOIN01000100">
    <property type="protein sequence ID" value="ELY93040.1"/>
    <property type="molecule type" value="Genomic_DNA"/>
</dbReference>
<feature type="transmembrane region" description="Helical" evidence="1">
    <location>
        <begin position="123"/>
        <end position="141"/>
    </location>
</feature>
<feature type="transmembrane region" description="Helical" evidence="1">
    <location>
        <begin position="18"/>
        <end position="40"/>
    </location>
</feature>
<dbReference type="InterPro" id="IPR058477">
    <property type="entry name" value="DUF8163"/>
</dbReference>
<feature type="transmembrane region" description="Helical" evidence="1">
    <location>
        <begin position="98"/>
        <end position="117"/>
    </location>
</feature>